<dbReference type="PANTHER" id="PTHR24121:SF22">
    <property type="entry name" value="PROTEIN ACCELERATED CELL DEATH 6-LIKE"/>
    <property type="match status" value="1"/>
</dbReference>
<dbReference type="EMBL" id="RDQH01000330">
    <property type="protein sequence ID" value="RXI00596.1"/>
    <property type="molecule type" value="Genomic_DNA"/>
</dbReference>
<feature type="repeat" description="ANK" evidence="1">
    <location>
        <begin position="228"/>
        <end position="260"/>
    </location>
</feature>
<sequence>MPLHLVFEVMDTSVYEAARSGDLEKSGDCEHLLLQKTPRNNKILHLAAEFGQIDFFKSVLIHSQSPEFWATNNKGDTPMHVSTRAGYDEIVGLLITQARKLGADEEGVLTDGESYKELLRTKNSIGDMALHVAIRQGDLEVVILLVEADSGLCCLTNIANESPLFLAISKGFRSIALYMLDNSPTSPSFQGINGVTALHAAVTRINYEGIVQMMVSKKPEIIKEVDANEWTPLHYAALTGNIGAIRLLMQQDSSISYILDKSGMSALHVAAYAGRPKLTQWRPDTCELVNHKGQTVLHAAVLGDQFDVISYIVDTPIELSCCINNRVAPTFPLNAT</sequence>
<dbReference type="InterPro" id="IPR002110">
    <property type="entry name" value="Ankyrin_rpt"/>
</dbReference>
<organism evidence="2 3">
    <name type="scientific">Malus domestica</name>
    <name type="common">Apple</name>
    <name type="synonym">Pyrus malus</name>
    <dbReference type="NCBI Taxonomy" id="3750"/>
    <lineage>
        <taxon>Eukaryota</taxon>
        <taxon>Viridiplantae</taxon>
        <taxon>Streptophyta</taxon>
        <taxon>Embryophyta</taxon>
        <taxon>Tracheophyta</taxon>
        <taxon>Spermatophyta</taxon>
        <taxon>Magnoliopsida</taxon>
        <taxon>eudicotyledons</taxon>
        <taxon>Gunneridae</taxon>
        <taxon>Pentapetalae</taxon>
        <taxon>rosids</taxon>
        <taxon>fabids</taxon>
        <taxon>Rosales</taxon>
        <taxon>Rosaceae</taxon>
        <taxon>Amygdaloideae</taxon>
        <taxon>Maleae</taxon>
        <taxon>Malus</taxon>
    </lineage>
</organism>
<dbReference type="PROSITE" id="PS50088">
    <property type="entry name" value="ANK_REPEAT"/>
    <property type="match status" value="2"/>
</dbReference>
<reference evidence="2 3" key="1">
    <citation type="submission" date="2018-10" db="EMBL/GenBank/DDBJ databases">
        <title>A high-quality apple genome assembly.</title>
        <authorList>
            <person name="Hu J."/>
        </authorList>
    </citation>
    <scope>NUCLEOTIDE SEQUENCE [LARGE SCALE GENOMIC DNA]</scope>
    <source>
        <strain evidence="3">cv. HFTH1</strain>
        <tissue evidence="2">Young leaf</tissue>
    </source>
</reference>
<dbReference type="InterPro" id="IPR036770">
    <property type="entry name" value="Ankyrin_rpt-contain_sf"/>
</dbReference>
<dbReference type="PROSITE" id="PS50297">
    <property type="entry name" value="ANK_REP_REGION"/>
    <property type="match status" value="1"/>
</dbReference>
<proteinExistence type="predicted"/>
<dbReference type="SUPFAM" id="SSF48403">
    <property type="entry name" value="Ankyrin repeat"/>
    <property type="match status" value="1"/>
</dbReference>
<comment type="caution">
    <text evidence="2">The sequence shown here is derived from an EMBL/GenBank/DDBJ whole genome shotgun (WGS) entry which is preliminary data.</text>
</comment>
<feature type="repeat" description="ANK" evidence="1">
    <location>
        <begin position="74"/>
        <end position="106"/>
    </location>
</feature>
<evidence type="ECO:0000313" key="3">
    <source>
        <dbReference type="Proteomes" id="UP000290289"/>
    </source>
</evidence>
<keyword evidence="1" id="KW-0040">ANK repeat</keyword>
<gene>
    <name evidence="2" type="ORF">DVH24_000830</name>
</gene>
<evidence type="ECO:0000313" key="2">
    <source>
        <dbReference type="EMBL" id="RXI00596.1"/>
    </source>
</evidence>
<protein>
    <submittedName>
        <fullName evidence="2">Uncharacterized protein</fullName>
    </submittedName>
</protein>
<keyword evidence="3" id="KW-1185">Reference proteome</keyword>
<dbReference type="Pfam" id="PF12796">
    <property type="entry name" value="Ank_2"/>
    <property type="match status" value="3"/>
</dbReference>
<accession>A0A498JZJ0</accession>
<dbReference type="PANTHER" id="PTHR24121">
    <property type="entry name" value="NO MECHANORECEPTOR POTENTIAL C, ISOFORM D-RELATED"/>
    <property type="match status" value="1"/>
</dbReference>
<evidence type="ECO:0000256" key="1">
    <source>
        <dbReference type="PROSITE-ProRule" id="PRU00023"/>
    </source>
</evidence>
<dbReference type="Gene3D" id="1.25.40.20">
    <property type="entry name" value="Ankyrin repeat-containing domain"/>
    <property type="match status" value="1"/>
</dbReference>
<dbReference type="Proteomes" id="UP000290289">
    <property type="component" value="Chromosome 4"/>
</dbReference>
<dbReference type="STRING" id="3750.A0A498JZJ0"/>
<name>A0A498JZJ0_MALDO</name>
<dbReference type="SMART" id="SM00248">
    <property type="entry name" value="ANK"/>
    <property type="match status" value="8"/>
</dbReference>
<dbReference type="AlphaFoldDB" id="A0A498JZJ0"/>